<sequence>MYGCRRVDTGIRWDFGPMLEFNRVAYEWAM</sequence>
<reference evidence="1 2" key="1">
    <citation type="submission" date="2019-03" db="EMBL/GenBank/DDBJ databases">
        <title>Genomic Encyclopedia of Type Strains, Phase IV (KMG-V): Genome sequencing to study the core and pangenomes of soil and plant-associated prokaryotes.</title>
        <authorList>
            <person name="Whitman W."/>
        </authorList>
    </citation>
    <scope>NUCLEOTIDE SEQUENCE [LARGE SCALE GENOMIC DNA]</scope>
    <source>
        <strain evidence="1 2">Hc14</strain>
    </source>
</reference>
<gene>
    <name evidence="1" type="ORF">EV132_13033</name>
</gene>
<organism evidence="1 2">
    <name type="scientific">Rhizobium sullae</name>
    <name type="common">Rhizobium hedysari</name>
    <dbReference type="NCBI Taxonomy" id="50338"/>
    <lineage>
        <taxon>Bacteria</taxon>
        <taxon>Pseudomonadati</taxon>
        <taxon>Pseudomonadota</taxon>
        <taxon>Alphaproteobacteria</taxon>
        <taxon>Hyphomicrobiales</taxon>
        <taxon>Rhizobiaceae</taxon>
        <taxon>Rhizobium/Agrobacterium group</taxon>
        <taxon>Rhizobium</taxon>
    </lineage>
</organism>
<evidence type="ECO:0000313" key="2">
    <source>
        <dbReference type="Proteomes" id="UP000294576"/>
    </source>
</evidence>
<evidence type="ECO:0000313" key="1">
    <source>
        <dbReference type="EMBL" id="TCU07003.1"/>
    </source>
</evidence>
<accession>A0A4R3PRQ4</accession>
<comment type="caution">
    <text evidence="1">The sequence shown here is derived from an EMBL/GenBank/DDBJ whole genome shotgun (WGS) entry which is preliminary data.</text>
</comment>
<dbReference type="Proteomes" id="UP000294576">
    <property type="component" value="Unassembled WGS sequence"/>
</dbReference>
<dbReference type="AlphaFoldDB" id="A0A4R3PRQ4"/>
<dbReference type="EMBL" id="SMBH01000030">
    <property type="protein sequence ID" value="TCU07003.1"/>
    <property type="molecule type" value="Genomic_DNA"/>
</dbReference>
<protein>
    <submittedName>
        <fullName evidence="1">Uncharacterized protein</fullName>
    </submittedName>
</protein>
<proteinExistence type="predicted"/>
<name>A0A4R3PRQ4_RHISU</name>